<dbReference type="EMBL" id="OMOD01000070">
    <property type="protein sequence ID" value="SPF36754.1"/>
    <property type="molecule type" value="Genomic_DNA"/>
</dbReference>
<dbReference type="Proteomes" id="UP000238701">
    <property type="component" value="Unassembled WGS sequence"/>
</dbReference>
<reference evidence="2" key="1">
    <citation type="submission" date="2018-02" db="EMBL/GenBank/DDBJ databases">
        <authorList>
            <person name="Hausmann B."/>
        </authorList>
    </citation>
    <scope>NUCLEOTIDE SEQUENCE [LARGE SCALE GENOMIC DNA]</scope>
    <source>
        <strain evidence="2">Peat soil MAG SbA1</strain>
    </source>
</reference>
<proteinExistence type="predicted"/>
<sequence>MERTSAEVVKQKQARKTAKILLDNVSEKRRRGRTPKIPASWVRGRADNYRWILAQIWDHVWPGLSKAGTRQDVVNSFSGTEVGGYSLEFVTLADLILRVVKDPKFPKHKQEAQINFLADSIAGYGMFTPRSSRDICERERARIKQVHCILYYEFYIECSCGYQGHSKNHACPMCEAEIRFKTDSPFD</sequence>
<evidence type="ECO:0000313" key="2">
    <source>
        <dbReference type="Proteomes" id="UP000238701"/>
    </source>
</evidence>
<gene>
    <name evidence="1" type="ORF">SBA1_1610004</name>
</gene>
<protein>
    <submittedName>
        <fullName evidence="1">Uncharacterized protein</fullName>
    </submittedName>
</protein>
<accession>A0A2U3KAQ4</accession>
<organism evidence="1 2">
    <name type="scientific">Candidatus Sulfotelmatobacter kueseliae</name>
    <dbReference type="NCBI Taxonomy" id="2042962"/>
    <lineage>
        <taxon>Bacteria</taxon>
        <taxon>Pseudomonadati</taxon>
        <taxon>Acidobacteriota</taxon>
        <taxon>Terriglobia</taxon>
        <taxon>Terriglobales</taxon>
        <taxon>Candidatus Korobacteraceae</taxon>
        <taxon>Candidatus Sulfotelmatobacter</taxon>
    </lineage>
</organism>
<evidence type="ECO:0000313" key="1">
    <source>
        <dbReference type="EMBL" id="SPF36754.1"/>
    </source>
</evidence>
<name>A0A2U3KAQ4_9BACT</name>
<dbReference type="AlphaFoldDB" id="A0A2U3KAQ4"/>